<name>A0A7G5FIB3_9CORY</name>
<dbReference type="EMBL" id="CP059833">
    <property type="protein sequence ID" value="QMV86354.1"/>
    <property type="molecule type" value="Genomic_DNA"/>
</dbReference>
<reference evidence="1 2" key="1">
    <citation type="submission" date="2020-07" db="EMBL/GenBank/DDBJ databases">
        <title>non toxigenic Corynebacterium sp. nov from a clinical source.</title>
        <authorList>
            <person name="Bernier A.-M."/>
            <person name="Bernard K."/>
        </authorList>
    </citation>
    <scope>NUCLEOTIDE SEQUENCE [LARGE SCALE GENOMIC DNA]</scope>
    <source>
        <strain evidence="2">NML 93-0612</strain>
    </source>
</reference>
<keyword evidence="2" id="KW-1185">Reference proteome</keyword>
<gene>
    <name evidence="1" type="ORF">HW450_06570</name>
</gene>
<dbReference type="AlphaFoldDB" id="A0A7G5FIB3"/>
<accession>A0A7G5FIB3</accession>
<protein>
    <submittedName>
        <fullName evidence="1">Uncharacterized protein</fullName>
    </submittedName>
</protein>
<organism evidence="1 2">
    <name type="scientific">Corynebacterium hindlerae</name>
    <dbReference type="NCBI Taxonomy" id="699041"/>
    <lineage>
        <taxon>Bacteria</taxon>
        <taxon>Bacillati</taxon>
        <taxon>Actinomycetota</taxon>
        <taxon>Actinomycetes</taxon>
        <taxon>Mycobacteriales</taxon>
        <taxon>Corynebacteriaceae</taxon>
        <taxon>Corynebacterium</taxon>
    </lineage>
</organism>
<evidence type="ECO:0000313" key="1">
    <source>
        <dbReference type="EMBL" id="QMV86354.1"/>
    </source>
</evidence>
<proteinExistence type="predicted"/>
<sequence>MSKQILIDEEILRELLWEKPSEWAKKEARKALTPPPAVGTKCTHEKWGNVIVLDVLDNSIVTVFAKDRNPELITLDVSELKFHPTTLFTVSEFEAAPEGTIVDNASAMMHLRMKDSGYWLCDDEGNLNTSTEMPKYGPWYVIRWGQGNGVA</sequence>
<dbReference type="RefSeq" id="WP_182387165.1">
    <property type="nucleotide sequence ID" value="NZ_CP059833.1"/>
</dbReference>
<evidence type="ECO:0000313" key="2">
    <source>
        <dbReference type="Proteomes" id="UP000515570"/>
    </source>
</evidence>
<dbReference type="Proteomes" id="UP000515570">
    <property type="component" value="Chromosome"/>
</dbReference>